<dbReference type="Proteomes" id="UP000480684">
    <property type="component" value="Unassembled WGS sequence"/>
</dbReference>
<organism evidence="1 2">
    <name type="scientific">Magnetospirillum aberrantis SpK</name>
    <dbReference type="NCBI Taxonomy" id="908842"/>
    <lineage>
        <taxon>Bacteria</taxon>
        <taxon>Pseudomonadati</taxon>
        <taxon>Pseudomonadota</taxon>
        <taxon>Alphaproteobacteria</taxon>
        <taxon>Rhodospirillales</taxon>
        <taxon>Rhodospirillaceae</taxon>
        <taxon>Magnetospirillum</taxon>
    </lineage>
</organism>
<name>A0A7C9UWS6_9PROT</name>
<proteinExistence type="predicted"/>
<protein>
    <submittedName>
        <fullName evidence="1">Uncharacterized protein</fullName>
    </submittedName>
</protein>
<dbReference type="AlphaFoldDB" id="A0A7C9UWS6"/>
<dbReference type="RefSeq" id="WP_163673741.1">
    <property type="nucleotide sequence ID" value="NZ_JAAIYP010000004.1"/>
</dbReference>
<keyword evidence="2" id="KW-1185">Reference proteome</keyword>
<evidence type="ECO:0000313" key="2">
    <source>
        <dbReference type="Proteomes" id="UP000480684"/>
    </source>
</evidence>
<evidence type="ECO:0000313" key="1">
    <source>
        <dbReference type="EMBL" id="NFV78631.1"/>
    </source>
</evidence>
<reference evidence="1 2" key="1">
    <citation type="submission" date="2020-02" db="EMBL/GenBank/DDBJ databases">
        <authorList>
            <person name="Dziuba M."/>
            <person name="Kuznetsov B."/>
            <person name="Mardanov A."/>
            <person name="Ravin N."/>
            <person name="Grouzdev D."/>
        </authorList>
    </citation>
    <scope>NUCLEOTIDE SEQUENCE [LARGE SCALE GENOMIC DNA]</scope>
    <source>
        <strain evidence="1 2">SpK</strain>
    </source>
</reference>
<gene>
    <name evidence="1" type="ORF">G4223_00680</name>
</gene>
<accession>A0A7C9UWS6</accession>
<sequence length="278" mass="31604">MRTTAPPHLGRIDERKPFSRAIKECADLIYNTNLPDALDRYLLTPAGSPSRSMLQEFDRDLKRGNALDPERAFHLLRATTFSRLHEGLCIAGYGALGLGEVRALRDTEQWRNYIASHSRTLDVRTLCENTMILDDVFRHYVEVITEATTMLDRKRRGQLVTRWRPMVQIVLEAAGRPVISTIFDGNEAYYTVAEAVLPYLTDLATPTVIKMCVLGYDSLNGGSPHQRKLDNNIVLMTGNMSRARTEINNMVRRFKSEGVFSDARTELVKRLSACRENR</sequence>
<comment type="caution">
    <text evidence="1">The sequence shown here is derived from an EMBL/GenBank/DDBJ whole genome shotgun (WGS) entry which is preliminary data.</text>
</comment>
<dbReference type="EMBL" id="JAAIYP010000004">
    <property type="protein sequence ID" value="NFV78631.1"/>
    <property type="molecule type" value="Genomic_DNA"/>
</dbReference>